<feature type="compositionally biased region" description="Polar residues" evidence="4">
    <location>
        <begin position="101"/>
        <end position="116"/>
    </location>
</feature>
<dbReference type="Proteomes" id="UP000693970">
    <property type="component" value="Unassembled WGS sequence"/>
</dbReference>
<gene>
    <name evidence="5" type="ORF">IV203_021900</name>
</gene>
<comment type="caution">
    <text evidence="5">The sequence shown here is derived from an EMBL/GenBank/DDBJ whole genome shotgun (WGS) entry which is preliminary data.</text>
</comment>
<evidence type="ECO:0000256" key="3">
    <source>
        <dbReference type="PROSITE-ProRule" id="PRU00221"/>
    </source>
</evidence>
<dbReference type="OrthoDB" id="17410at2759"/>
<dbReference type="Pfam" id="PF00400">
    <property type="entry name" value="WD40"/>
    <property type="match status" value="5"/>
</dbReference>
<feature type="repeat" description="WD" evidence="3">
    <location>
        <begin position="470"/>
        <end position="504"/>
    </location>
</feature>
<feature type="repeat" description="WD" evidence="3">
    <location>
        <begin position="374"/>
        <end position="415"/>
    </location>
</feature>
<name>A0A9K3KHJ7_9STRA</name>
<dbReference type="PANTHER" id="PTHR19848">
    <property type="entry name" value="WD40 REPEAT PROTEIN"/>
    <property type="match status" value="1"/>
</dbReference>
<dbReference type="PROSITE" id="PS00678">
    <property type="entry name" value="WD_REPEATS_1"/>
    <property type="match status" value="1"/>
</dbReference>
<dbReference type="InterPro" id="IPR001680">
    <property type="entry name" value="WD40_rpt"/>
</dbReference>
<dbReference type="PROSITE" id="PS50082">
    <property type="entry name" value="WD_REPEATS_2"/>
    <property type="match status" value="3"/>
</dbReference>
<keyword evidence="1 3" id="KW-0853">WD repeat</keyword>
<dbReference type="InterPro" id="IPR019775">
    <property type="entry name" value="WD40_repeat_CS"/>
</dbReference>
<evidence type="ECO:0000256" key="2">
    <source>
        <dbReference type="ARBA" id="ARBA00022737"/>
    </source>
</evidence>
<reference evidence="5" key="1">
    <citation type="journal article" date="2021" name="Sci. Rep.">
        <title>Diploid genomic architecture of Nitzschia inconspicua, an elite biomass production diatom.</title>
        <authorList>
            <person name="Oliver A."/>
            <person name="Podell S."/>
            <person name="Pinowska A."/>
            <person name="Traller J.C."/>
            <person name="Smith S.R."/>
            <person name="McClure R."/>
            <person name="Beliaev A."/>
            <person name="Bohutskyi P."/>
            <person name="Hill E.A."/>
            <person name="Rabines A."/>
            <person name="Zheng H."/>
            <person name="Allen L.Z."/>
            <person name="Kuo A."/>
            <person name="Grigoriev I.V."/>
            <person name="Allen A.E."/>
            <person name="Hazlebeck D."/>
            <person name="Allen E.E."/>
        </authorList>
    </citation>
    <scope>NUCLEOTIDE SEQUENCE</scope>
    <source>
        <strain evidence="5">Hildebrandi</strain>
    </source>
</reference>
<keyword evidence="2" id="KW-0677">Repeat</keyword>
<dbReference type="CDD" id="cd00200">
    <property type="entry name" value="WD40"/>
    <property type="match status" value="1"/>
</dbReference>
<proteinExistence type="predicted"/>
<dbReference type="PROSITE" id="PS50294">
    <property type="entry name" value="WD_REPEATS_REGION"/>
    <property type="match status" value="3"/>
</dbReference>
<evidence type="ECO:0000313" key="5">
    <source>
        <dbReference type="EMBL" id="KAG7343892.1"/>
    </source>
</evidence>
<dbReference type="SMART" id="SM00320">
    <property type="entry name" value="WD40"/>
    <property type="match status" value="7"/>
</dbReference>
<evidence type="ECO:0000313" key="6">
    <source>
        <dbReference type="Proteomes" id="UP000693970"/>
    </source>
</evidence>
<dbReference type="EMBL" id="JAGRRH010000023">
    <property type="protein sequence ID" value="KAG7343892.1"/>
    <property type="molecule type" value="Genomic_DNA"/>
</dbReference>
<sequence>MSNTTVCTTACPKRLNATIETNSINLILCSNNNSSPFLVELDAEKTVSSLVAPPYGSVVRFSKLSIPVHPKHHDSNYGTTVTAKRPTKRCRLLNPSRDTVGTTTVANGIQTGPTDFSKTKTIDRRPTPQIPAPLLGSLLAPFLPDRQTFNNFIISCHEIYRSCRHIPAPWPCKQVACDGVVQAVTFSPSGELLAYTSDETVITLLNRQTGERTKLQAGSKITSLAFAPNGQFLASGQRPLDNEPLSNDNIAVCVWDLRTACIKTHDITMGKNCQELYRYGGAHSVSFSPDGKILASGGMDQTVHLWERSYSTDGETVATRFQYQRALTGLSNWIYTVKFSPNGKYLAAVGEGETSVWLWSIEQDYDVVVLQDEGTCHKETIHCIDFSANGKYLVSGSDDETIRVWDLKSLSCHKVLEGNCCPVWTLACSPWKTHHSDDNTLIVSGGKDQDTGERVLRLWSLETGKTDRILRGYLGYVTSVAFSPSGITIASGSFDHQLMTHRVR</sequence>
<organism evidence="5 6">
    <name type="scientific">Nitzschia inconspicua</name>
    <dbReference type="NCBI Taxonomy" id="303405"/>
    <lineage>
        <taxon>Eukaryota</taxon>
        <taxon>Sar</taxon>
        <taxon>Stramenopiles</taxon>
        <taxon>Ochrophyta</taxon>
        <taxon>Bacillariophyta</taxon>
        <taxon>Bacillariophyceae</taxon>
        <taxon>Bacillariophycidae</taxon>
        <taxon>Bacillariales</taxon>
        <taxon>Bacillariaceae</taxon>
        <taxon>Nitzschia</taxon>
    </lineage>
</organism>
<protein>
    <submittedName>
        <fullName evidence="5">WD40 repeat-containing protein</fullName>
    </submittedName>
</protein>
<feature type="repeat" description="WD" evidence="3">
    <location>
        <begin position="284"/>
        <end position="307"/>
    </location>
</feature>
<accession>A0A9K3KHJ7</accession>
<evidence type="ECO:0000256" key="4">
    <source>
        <dbReference type="SAM" id="MobiDB-lite"/>
    </source>
</evidence>
<reference evidence="5" key="2">
    <citation type="submission" date="2021-04" db="EMBL/GenBank/DDBJ databases">
        <authorList>
            <person name="Podell S."/>
        </authorList>
    </citation>
    <scope>NUCLEOTIDE SEQUENCE</scope>
    <source>
        <strain evidence="5">Hildebrandi</strain>
    </source>
</reference>
<feature type="region of interest" description="Disordered" evidence="4">
    <location>
        <begin position="101"/>
        <end position="125"/>
    </location>
</feature>
<dbReference type="PANTHER" id="PTHR19848:SF8">
    <property type="entry name" value="F-BOX AND WD REPEAT DOMAIN CONTAINING 7"/>
    <property type="match status" value="1"/>
</dbReference>
<keyword evidence="6" id="KW-1185">Reference proteome</keyword>
<evidence type="ECO:0000256" key="1">
    <source>
        <dbReference type="ARBA" id="ARBA00022574"/>
    </source>
</evidence>
<dbReference type="AlphaFoldDB" id="A0A9K3KHJ7"/>